<dbReference type="Proteomes" id="UP000734218">
    <property type="component" value="Unassembled WGS sequence"/>
</dbReference>
<evidence type="ECO:0000256" key="10">
    <source>
        <dbReference type="ARBA" id="ARBA00023136"/>
    </source>
</evidence>
<keyword evidence="9 13" id="KW-0798">TonB box</keyword>
<evidence type="ECO:0000313" key="17">
    <source>
        <dbReference type="EMBL" id="NJC34676.1"/>
    </source>
</evidence>
<dbReference type="RefSeq" id="WP_167954877.1">
    <property type="nucleotide sequence ID" value="NZ_JAATJE010000002.1"/>
</dbReference>
<dbReference type="Gene3D" id="2.170.130.10">
    <property type="entry name" value="TonB-dependent receptor, plug domain"/>
    <property type="match status" value="1"/>
</dbReference>
<keyword evidence="2 12" id="KW-0813">Transport</keyword>
<dbReference type="InterPro" id="IPR036942">
    <property type="entry name" value="Beta-barrel_TonB_sf"/>
</dbReference>
<dbReference type="InterPro" id="IPR039426">
    <property type="entry name" value="TonB-dep_rcpt-like"/>
</dbReference>
<evidence type="ECO:0000256" key="5">
    <source>
        <dbReference type="ARBA" id="ARBA00022692"/>
    </source>
</evidence>
<comment type="similarity">
    <text evidence="12 13">Belongs to the TonB-dependent receptor family.</text>
</comment>
<dbReference type="SUPFAM" id="SSF56935">
    <property type="entry name" value="Porins"/>
    <property type="match status" value="1"/>
</dbReference>
<evidence type="ECO:0000256" key="7">
    <source>
        <dbReference type="ARBA" id="ARBA00023004"/>
    </source>
</evidence>
<gene>
    <name evidence="17" type="ORF">GGR88_002190</name>
</gene>
<keyword evidence="4" id="KW-0410">Iron transport</keyword>
<reference evidence="17 18" key="1">
    <citation type="submission" date="2020-03" db="EMBL/GenBank/DDBJ databases">
        <title>Genomic Encyclopedia of Type Strains, Phase IV (KMG-IV): sequencing the most valuable type-strain genomes for metagenomic binning, comparative biology and taxonomic classification.</title>
        <authorList>
            <person name="Goeker M."/>
        </authorList>
    </citation>
    <scope>NUCLEOTIDE SEQUENCE [LARGE SCALE GENOMIC DNA]</scope>
    <source>
        <strain evidence="17 18">DSM 27651</strain>
    </source>
</reference>
<dbReference type="Pfam" id="PF00593">
    <property type="entry name" value="TonB_dep_Rec_b-barrel"/>
    <property type="match status" value="1"/>
</dbReference>
<dbReference type="InterPro" id="IPR012910">
    <property type="entry name" value="Plug_dom"/>
</dbReference>
<evidence type="ECO:0000256" key="12">
    <source>
        <dbReference type="PROSITE-ProRule" id="PRU01360"/>
    </source>
</evidence>
<keyword evidence="10 12" id="KW-0472">Membrane</keyword>
<dbReference type="InterPro" id="IPR000531">
    <property type="entry name" value="Beta-barrel_TonB"/>
</dbReference>
<evidence type="ECO:0000256" key="1">
    <source>
        <dbReference type="ARBA" id="ARBA00004571"/>
    </source>
</evidence>
<comment type="subcellular location">
    <subcellularLocation>
        <location evidence="1 12">Cell outer membrane</location>
        <topology evidence="1 12">Multi-pass membrane protein</topology>
    </subcellularLocation>
</comment>
<dbReference type="InterPro" id="IPR037066">
    <property type="entry name" value="Plug_dom_sf"/>
</dbReference>
<proteinExistence type="inferred from homology"/>
<feature type="signal peptide" evidence="14">
    <location>
        <begin position="1"/>
        <end position="22"/>
    </location>
</feature>
<name>A0ABX0XMT7_9SPHN</name>
<protein>
    <submittedName>
        <fullName evidence="17">Iron complex outermembrane receptor protein</fullName>
    </submittedName>
</protein>
<feature type="domain" description="TonB-dependent receptor plug" evidence="16">
    <location>
        <begin position="56"/>
        <end position="162"/>
    </location>
</feature>
<keyword evidence="11 12" id="KW-0998">Cell outer membrane</keyword>
<evidence type="ECO:0000259" key="16">
    <source>
        <dbReference type="Pfam" id="PF07715"/>
    </source>
</evidence>
<feature type="domain" description="TonB-dependent receptor-like beta-barrel" evidence="15">
    <location>
        <begin position="326"/>
        <end position="818"/>
    </location>
</feature>
<keyword evidence="6 14" id="KW-0732">Signal</keyword>
<evidence type="ECO:0000313" key="18">
    <source>
        <dbReference type="Proteomes" id="UP000734218"/>
    </source>
</evidence>
<evidence type="ECO:0000256" key="4">
    <source>
        <dbReference type="ARBA" id="ARBA00022496"/>
    </source>
</evidence>
<evidence type="ECO:0000259" key="15">
    <source>
        <dbReference type="Pfam" id="PF00593"/>
    </source>
</evidence>
<dbReference type="EMBL" id="JAATJE010000002">
    <property type="protein sequence ID" value="NJC34676.1"/>
    <property type="molecule type" value="Genomic_DNA"/>
</dbReference>
<keyword evidence="7" id="KW-0408">Iron</keyword>
<evidence type="ECO:0000256" key="13">
    <source>
        <dbReference type="RuleBase" id="RU003357"/>
    </source>
</evidence>
<dbReference type="Pfam" id="PF07715">
    <property type="entry name" value="Plug"/>
    <property type="match status" value="1"/>
</dbReference>
<evidence type="ECO:0000256" key="8">
    <source>
        <dbReference type="ARBA" id="ARBA00023065"/>
    </source>
</evidence>
<evidence type="ECO:0000256" key="11">
    <source>
        <dbReference type="ARBA" id="ARBA00023237"/>
    </source>
</evidence>
<keyword evidence="3 12" id="KW-1134">Transmembrane beta strand</keyword>
<evidence type="ECO:0000256" key="3">
    <source>
        <dbReference type="ARBA" id="ARBA00022452"/>
    </source>
</evidence>
<comment type="caution">
    <text evidence="17">The sequence shown here is derived from an EMBL/GenBank/DDBJ whole genome shotgun (WGS) entry which is preliminary data.</text>
</comment>
<evidence type="ECO:0000256" key="9">
    <source>
        <dbReference type="ARBA" id="ARBA00023077"/>
    </source>
</evidence>
<dbReference type="PANTHER" id="PTHR32552">
    <property type="entry name" value="FERRICHROME IRON RECEPTOR-RELATED"/>
    <property type="match status" value="1"/>
</dbReference>
<evidence type="ECO:0000256" key="14">
    <source>
        <dbReference type="SAM" id="SignalP"/>
    </source>
</evidence>
<feature type="chain" id="PRO_5047150638" evidence="14">
    <location>
        <begin position="23"/>
        <end position="855"/>
    </location>
</feature>
<evidence type="ECO:0000256" key="2">
    <source>
        <dbReference type="ARBA" id="ARBA00022448"/>
    </source>
</evidence>
<organism evidence="17 18">
    <name type="scientific">Sphingomonas jejuensis</name>
    <dbReference type="NCBI Taxonomy" id="904715"/>
    <lineage>
        <taxon>Bacteria</taxon>
        <taxon>Pseudomonadati</taxon>
        <taxon>Pseudomonadota</taxon>
        <taxon>Alphaproteobacteria</taxon>
        <taxon>Sphingomonadales</taxon>
        <taxon>Sphingomonadaceae</taxon>
        <taxon>Sphingomonas</taxon>
    </lineage>
</organism>
<keyword evidence="8" id="KW-0406">Ion transport</keyword>
<evidence type="ECO:0000256" key="6">
    <source>
        <dbReference type="ARBA" id="ARBA00022729"/>
    </source>
</evidence>
<dbReference type="PROSITE" id="PS52016">
    <property type="entry name" value="TONB_DEPENDENT_REC_3"/>
    <property type="match status" value="1"/>
</dbReference>
<accession>A0ABX0XMT7</accession>
<dbReference type="Gene3D" id="2.40.170.20">
    <property type="entry name" value="TonB-dependent receptor, beta-barrel domain"/>
    <property type="match status" value="1"/>
</dbReference>
<sequence length="855" mass="93148">MRHQLFAGAALFALTISTAAHAQSTGSIDFEETTEGEEIIVTGTRTQGVEGIEIPDSPKARVILNQEYLERQAPGQTVLDALNLVPGVNFTQSDPFGSSGGNIRIRGFDGNRISLTFDGFPLNDTGNYAIYSNQQLDPELIDEINVNLGTTDIDSPTASAAGGTINYRTIIPSETLSATAVAGVGDFDYVRAFGLIETGNLNSSGTRAFLSASRTRNDKFKGPGEIDKWQANVGIYQPIGSNGDFFRVSGHYNENRNNFYRNLTVNDLRSLLGSTVIPATAGATSDNPIRIGDFSNSQYDLIRRFENLGQCNLTVPGPGVQNANGGSGPNGTGPTLAGGTQNPLNAAACTNYYNLRVNPSNTGNVRANLRLTLSDQLTFTADAGYQYTLAHGGGTTTLAESSARARGGTPTAPGVDYNGDGDFLDTVRFFTPNITNTNRYTATASLIYEFTQSQRVRLAYTFDYGDHRQTGEWGYLQPNGNPENIFSGRNGRPVLTADGFQFQQRDRQSYASLHQISGQYIGRFFDDALTVDIGVRVPFFHRELNQNCYTEARGSSGFAYCTSEPVSTLRIIGPNDPVPSTGATPYYAPFEQDYDYDAVLPNIGFTFAVTDAASIFGSYAKGFSAPRTDNLYRSPFVGVQPEKTDAFDLGLRYNNSFIQSQVSAWYINYQNRIITSFDNDPLSPTFGTSLDRNVGEVESYGVDATVTVRPTDWVALTAIGSYLSSEFKDDVPLTGTTNAGIIGKRVPETPEWQFGGRAQFTAGPLDLGVEAKWVDERFGTDVNDVVFDDYTLVDVDLRFNLADYGLEESFIQLNVLNVFNERYFSNISTQINAAGNPNGTYGYPRTFMGSIRFGF</sequence>
<keyword evidence="18" id="KW-1185">Reference proteome</keyword>
<keyword evidence="5 12" id="KW-0812">Transmembrane</keyword>
<keyword evidence="17" id="KW-0675">Receptor</keyword>
<dbReference type="PANTHER" id="PTHR32552:SF89">
    <property type="entry name" value="CATECHOLATE SIDEROPHORE RECEPTOR FIU"/>
    <property type="match status" value="1"/>
</dbReference>